<comment type="caution">
    <text evidence="1">The sequence shown here is derived from an EMBL/GenBank/DDBJ whole genome shotgun (WGS) entry which is preliminary data.</text>
</comment>
<accession>A0ABT0WEE7</accession>
<keyword evidence="2" id="KW-1185">Reference proteome</keyword>
<sequence>MDVMDVQLITSILTLEMKRRRFFMVYRPTIRYDEVFRTYVDALFHATHLDRNQIIRGALFTAAHSKEFHMLVESYQKGDVPRPSPLWSLEQNSLWLQQSPKVKTEGKDVNGEPLKAGEIIKDNENTMRLVPESEKKRNIRFEQANNPSEPLKITGGLIFILD</sequence>
<protein>
    <submittedName>
        <fullName evidence="1">Uncharacterized protein</fullName>
    </submittedName>
</protein>
<dbReference type="Proteomes" id="UP001523262">
    <property type="component" value="Unassembled WGS sequence"/>
</dbReference>
<dbReference type="EMBL" id="JAMQCR010000002">
    <property type="protein sequence ID" value="MCM2534628.1"/>
    <property type="molecule type" value="Genomic_DNA"/>
</dbReference>
<gene>
    <name evidence="1" type="ORF">NDK43_22635</name>
</gene>
<name>A0ABT0WEE7_9BACI</name>
<evidence type="ECO:0000313" key="1">
    <source>
        <dbReference type="EMBL" id="MCM2534628.1"/>
    </source>
</evidence>
<proteinExistence type="predicted"/>
<reference evidence="1 2" key="1">
    <citation type="submission" date="2022-06" db="EMBL/GenBank/DDBJ databases">
        <authorList>
            <person name="Jeon C.O."/>
        </authorList>
    </citation>
    <scope>NUCLEOTIDE SEQUENCE [LARGE SCALE GENOMIC DNA]</scope>
    <source>
        <strain evidence="1 2">KCTC 13943</strain>
    </source>
</reference>
<organism evidence="1 2">
    <name type="scientific">Neobacillus pocheonensis</name>
    <dbReference type="NCBI Taxonomy" id="363869"/>
    <lineage>
        <taxon>Bacteria</taxon>
        <taxon>Bacillati</taxon>
        <taxon>Bacillota</taxon>
        <taxon>Bacilli</taxon>
        <taxon>Bacillales</taxon>
        <taxon>Bacillaceae</taxon>
        <taxon>Neobacillus</taxon>
    </lineage>
</organism>
<evidence type="ECO:0000313" key="2">
    <source>
        <dbReference type="Proteomes" id="UP001523262"/>
    </source>
</evidence>